<dbReference type="AlphaFoldDB" id="A0A7K4MLS3"/>
<organism evidence="2 3">
    <name type="scientific">Marine Group I thaumarchaeote</name>
    <dbReference type="NCBI Taxonomy" id="2511932"/>
    <lineage>
        <taxon>Archaea</taxon>
        <taxon>Nitrososphaerota</taxon>
        <taxon>Marine Group I</taxon>
    </lineage>
</organism>
<reference evidence="2 3" key="1">
    <citation type="journal article" date="2019" name="Environ. Microbiol.">
        <title>Genomics insights into ecotype formation of ammonia-oxidizing archaea in the deep ocean.</title>
        <authorList>
            <person name="Wang Y."/>
            <person name="Huang J.M."/>
            <person name="Cui G.J."/>
            <person name="Nunoura T."/>
            <person name="Takaki Y."/>
            <person name="Li W.L."/>
            <person name="Li J."/>
            <person name="Gao Z.M."/>
            <person name="Takai K."/>
            <person name="Zhang A.Q."/>
            <person name="Stepanauskas R."/>
        </authorList>
    </citation>
    <scope>NUCLEOTIDE SEQUENCE [LARGE SCALE GENOMIC DNA]</scope>
    <source>
        <strain evidence="2 3">C4</strain>
    </source>
</reference>
<keyword evidence="1" id="KW-0472">Membrane</keyword>
<gene>
    <name evidence="2" type="ORF">HX850_03250</name>
</gene>
<protein>
    <submittedName>
        <fullName evidence="2">Uncharacterized protein</fullName>
    </submittedName>
</protein>
<sequence>MSRAVILTVLLVGLIVVGTTAPAWAAQLDARINPDKDSSPFKMSYLKTIFIEYPNGGNLFDELRGKQWTVTGTADSSNPGVQELMNKLNRGIANDGSQARISDLNVFYDFNLKARNISTSIDYKVILEGKLTNYVITKDSQRTLIDLGWRGLSVDGEIVIDGVEINIPLNLIRDQEPQAYTFFVGTEAEDVLNRNLINADFILEQPMTKWHFLFDPTGINVDAHTFGLDESITGFVVSSWTMGESSIREGIQIEKIYEAEIMSDEKYFIRSVQSADQGNLAAIGFGALDRLDGVEIAGITPRPPEGYATTSTGGFPIMIVYGMAGMAAIGGIGFFIYSNRSLKHIKSEQTGIDPGRLVGYQTSASSGGYQTNRGEAQLKDDTDYQKHRNVYEETQQQSPPPQTSTPTMIDQACGCEADSGDPDYSCDCAMQGHCICSADCKCTTDVCKEAVGQLS</sequence>
<dbReference type="Proteomes" id="UP000568446">
    <property type="component" value="Unassembled WGS sequence"/>
</dbReference>
<feature type="transmembrane region" description="Helical" evidence="1">
    <location>
        <begin position="318"/>
        <end position="337"/>
    </location>
</feature>
<evidence type="ECO:0000313" key="3">
    <source>
        <dbReference type="Proteomes" id="UP000568446"/>
    </source>
</evidence>
<comment type="caution">
    <text evidence="2">The sequence shown here is derived from an EMBL/GenBank/DDBJ whole genome shotgun (WGS) entry which is preliminary data.</text>
</comment>
<evidence type="ECO:0000313" key="2">
    <source>
        <dbReference type="EMBL" id="NWJ29915.1"/>
    </source>
</evidence>
<accession>A0A7K4MLS3</accession>
<proteinExistence type="predicted"/>
<name>A0A7K4MLS3_9ARCH</name>
<dbReference type="EMBL" id="JACATK010000012">
    <property type="protein sequence ID" value="NWJ29915.1"/>
    <property type="molecule type" value="Genomic_DNA"/>
</dbReference>
<keyword evidence="1" id="KW-0812">Transmembrane</keyword>
<keyword evidence="1" id="KW-1133">Transmembrane helix</keyword>
<evidence type="ECO:0000256" key="1">
    <source>
        <dbReference type="SAM" id="Phobius"/>
    </source>
</evidence>